<name>A0A2T1GCM2_9CYAN</name>
<evidence type="ECO:0000259" key="8">
    <source>
        <dbReference type="PROSITE" id="PS51710"/>
    </source>
</evidence>
<dbReference type="InterPro" id="IPR006074">
    <property type="entry name" value="GTP1-OBG_CS"/>
</dbReference>
<keyword evidence="6 7" id="KW-0342">GTP-binding</keyword>
<comment type="subcellular location">
    <subcellularLocation>
        <location evidence="7">Cytoplasm</location>
    </subcellularLocation>
</comment>
<keyword evidence="4 7" id="KW-0378">Hydrolase</keyword>
<evidence type="ECO:0000256" key="3">
    <source>
        <dbReference type="ARBA" id="ARBA00022741"/>
    </source>
</evidence>
<evidence type="ECO:0000256" key="7">
    <source>
        <dbReference type="HAMAP-Rule" id="MF_01454"/>
    </source>
</evidence>
<dbReference type="NCBIfam" id="NF008956">
    <property type="entry name" value="PRK12299.1"/>
    <property type="match status" value="1"/>
</dbReference>
<evidence type="ECO:0000256" key="5">
    <source>
        <dbReference type="ARBA" id="ARBA00022842"/>
    </source>
</evidence>
<dbReference type="GO" id="GO:0005737">
    <property type="term" value="C:cytoplasm"/>
    <property type="evidence" value="ECO:0007669"/>
    <property type="project" value="UniProtKB-SubCell"/>
</dbReference>
<protein>
    <recommendedName>
        <fullName evidence="7">GTPase Obg</fullName>
        <ecNumber evidence="7">3.6.5.-</ecNumber>
    </recommendedName>
    <alternativeName>
        <fullName evidence="7">GTP-binding protein Obg</fullName>
    </alternativeName>
</protein>
<dbReference type="FunFam" id="2.70.210.12:FF:000001">
    <property type="entry name" value="GTPase Obg"/>
    <property type="match status" value="1"/>
</dbReference>
<dbReference type="EC" id="3.6.5.-" evidence="7"/>
<evidence type="ECO:0000256" key="6">
    <source>
        <dbReference type="ARBA" id="ARBA00023134"/>
    </source>
</evidence>
<dbReference type="PANTHER" id="PTHR11702:SF31">
    <property type="entry name" value="MITOCHONDRIAL RIBOSOME-ASSOCIATED GTPASE 2"/>
    <property type="match status" value="1"/>
</dbReference>
<keyword evidence="11" id="KW-1185">Reference proteome</keyword>
<feature type="binding site" evidence="7">
    <location>
        <begin position="280"/>
        <end position="283"/>
    </location>
    <ligand>
        <name>GTP</name>
        <dbReference type="ChEBI" id="CHEBI:37565"/>
    </ligand>
</feature>
<feature type="binding site" evidence="7">
    <location>
        <begin position="309"/>
        <end position="311"/>
    </location>
    <ligand>
        <name>GTP</name>
        <dbReference type="ChEBI" id="CHEBI:37565"/>
    </ligand>
</feature>
<dbReference type="SUPFAM" id="SSF82051">
    <property type="entry name" value="Obg GTP-binding protein N-terminal domain"/>
    <property type="match status" value="1"/>
</dbReference>
<dbReference type="Pfam" id="PF01926">
    <property type="entry name" value="MMR_HSR1"/>
    <property type="match status" value="1"/>
</dbReference>
<dbReference type="InterPro" id="IPR027417">
    <property type="entry name" value="P-loop_NTPase"/>
</dbReference>
<feature type="domain" description="Obg" evidence="9">
    <location>
        <begin position="1"/>
        <end position="159"/>
    </location>
</feature>
<comment type="function">
    <text evidence="7">An essential GTPase which binds GTP, GDP and possibly (p)ppGpp with moderate affinity, with high nucleotide exchange rates and a fairly low GTP hydrolysis rate. Plays a role in control of the cell cycle, stress response, ribosome biogenesis and in those bacteria that undergo differentiation, in morphogenesis control.</text>
</comment>
<feature type="binding site" evidence="7">
    <location>
        <begin position="213"/>
        <end position="216"/>
    </location>
    <ligand>
        <name>GTP</name>
        <dbReference type="ChEBI" id="CHEBI:37565"/>
    </ligand>
</feature>
<dbReference type="InterPro" id="IPR031167">
    <property type="entry name" value="G_OBG"/>
</dbReference>
<dbReference type="PANTHER" id="PTHR11702">
    <property type="entry name" value="DEVELOPMENTALLY REGULATED GTP-BINDING PROTEIN-RELATED"/>
    <property type="match status" value="1"/>
</dbReference>
<dbReference type="InterPro" id="IPR006169">
    <property type="entry name" value="GTP1_OBG_dom"/>
</dbReference>
<dbReference type="GO" id="GO:0042254">
    <property type="term" value="P:ribosome biogenesis"/>
    <property type="evidence" value="ECO:0007669"/>
    <property type="project" value="UniProtKB-UniRule"/>
</dbReference>
<organism evidence="10 11">
    <name type="scientific">Chamaesiphon polymorphus CCALA 037</name>
    <dbReference type="NCBI Taxonomy" id="2107692"/>
    <lineage>
        <taxon>Bacteria</taxon>
        <taxon>Bacillati</taxon>
        <taxon>Cyanobacteriota</taxon>
        <taxon>Cyanophyceae</taxon>
        <taxon>Gomontiellales</taxon>
        <taxon>Chamaesiphonaceae</taxon>
        <taxon>Chamaesiphon</taxon>
    </lineage>
</organism>
<feature type="binding site" evidence="7">
    <location>
        <begin position="166"/>
        <end position="173"/>
    </location>
    <ligand>
        <name>GTP</name>
        <dbReference type="ChEBI" id="CHEBI:37565"/>
    </ligand>
</feature>
<dbReference type="HAMAP" id="MF_01454">
    <property type="entry name" value="GTPase_Obg"/>
    <property type="match status" value="1"/>
</dbReference>
<feature type="binding site" evidence="7">
    <location>
        <position position="173"/>
    </location>
    <ligand>
        <name>Mg(2+)</name>
        <dbReference type="ChEBI" id="CHEBI:18420"/>
    </ligand>
</feature>
<dbReference type="InterPro" id="IPR045086">
    <property type="entry name" value="OBG_GTPase"/>
</dbReference>
<dbReference type="RefSeq" id="WP_106306758.1">
    <property type="nucleotide sequence ID" value="NZ_PVWO01000206.1"/>
</dbReference>
<keyword evidence="2 7" id="KW-0963">Cytoplasm</keyword>
<evidence type="ECO:0000256" key="1">
    <source>
        <dbReference type="ARBA" id="ARBA00007699"/>
    </source>
</evidence>
<comment type="cofactor">
    <cofactor evidence="7">
        <name>Mg(2+)</name>
        <dbReference type="ChEBI" id="CHEBI:18420"/>
    </cofactor>
</comment>
<dbReference type="InterPro" id="IPR036726">
    <property type="entry name" value="GTP1_OBG_dom_sf"/>
</dbReference>
<dbReference type="GO" id="GO:0003924">
    <property type="term" value="F:GTPase activity"/>
    <property type="evidence" value="ECO:0007669"/>
    <property type="project" value="UniProtKB-UniRule"/>
</dbReference>
<dbReference type="GO" id="GO:0000287">
    <property type="term" value="F:magnesium ion binding"/>
    <property type="evidence" value="ECO:0007669"/>
    <property type="project" value="InterPro"/>
</dbReference>
<dbReference type="PROSITE" id="PS00905">
    <property type="entry name" value="GTP1_OBG"/>
    <property type="match status" value="1"/>
</dbReference>
<dbReference type="NCBIfam" id="TIGR02729">
    <property type="entry name" value="Obg_CgtA"/>
    <property type="match status" value="1"/>
</dbReference>
<dbReference type="Pfam" id="PF01018">
    <property type="entry name" value="GTP1_OBG"/>
    <property type="match status" value="1"/>
</dbReference>
<reference evidence="10 11" key="1">
    <citation type="submission" date="2018-03" db="EMBL/GenBank/DDBJ databases">
        <title>The ancient ancestry and fast evolution of plastids.</title>
        <authorList>
            <person name="Moore K.R."/>
            <person name="Magnabosco C."/>
            <person name="Momper L."/>
            <person name="Gold D.A."/>
            <person name="Bosak T."/>
            <person name="Fournier G.P."/>
        </authorList>
    </citation>
    <scope>NUCLEOTIDE SEQUENCE [LARGE SCALE GENOMIC DNA]</scope>
    <source>
        <strain evidence="10 11">CCALA 037</strain>
    </source>
</reference>
<dbReference type="NCBIfam" id="NF008955">
    <property type="entry name" value="PRK12297.1"/>
    <property type="match status" value="1"/>
</dbReference>
<keyword evidence="3 7" id="KW-0547">Nucleotide-binding</keyword>
<comment type="similarity">
    <text evidence="1 7">Belongs to the TRAFAC class OBG-HflX-like GTPase superfamily. OBG GTPase family.</text>
</comment>
<feature type="domain" description="OBG-type G" evidence="8">
    <location>
        <begin position="160"/>
        <end position="328"/>
    </location>
</feature>
<evidence type="ECO:0000313" key="10">
    <source>
        <dbReference type="EMBL" id="PSB55155.1"/>
    </source>
</evidence>
<evidence type="ECO:0000256" key="4">
    <source>
        <dbReference type="ARBA" id="ARBA00022801"/>
    </source>
</evidence>
<dbReference type="PROSITE" id="PS51883">
    <property type="entry name" value="OBG"/>
    <property type="match status" value="1"/>
</dbReference>
<dbReference type="Proteomes" id="UP000238937">
    <property type="component" value="Unassembled WGS sequence"/>
</dbReference>
<dbReference type="Gene3D" id="3.40.50.300">
    <property type="entry name" value="P-loop containing nucleotide triphosphate hydrolases"/>
    <property type="match status" value="1"/>
</dbReference>
<dbReference type="InterPro" id="IPR014100">
    <property type="entry name" value="GTP-bd_Obg/CgtA"/>
</dbReference>
<dbReference type="SUPFAM" id="SSF52540">
    <property type="entry name" value="P-loop containing nucleoside triphosphate hydrolases"/>
    <property type="match status" value="1"/>
</dbReference>
<evidence type="ECO:0000259" key="9">
    <source>
        <dbReference type="PROSITE" id="PS51883"/>
    </source>
</evidence>
<comment type="subunit">
    <text evidence="7">Monomer.</text>
</comment>
<dbReference type="InterPro" id="IPR006073">
    <property type="entry name" value="GTP-bd"/>
</dbReference>
<comment type="caution">
    <text evidence="10">The sequence shown here is derived from an EMBL/GenBank/DDBJ whole genome shotgun (WGS) entry which is preliminary data.</text>
</comment>
<accession>A0A2T1GCM2</accession>
<keyword evidence="5 7" id="KW-0460">Magnesium</keyword>
<proteinExistence type="inferred from homology"/>
<dbReference type="Gene3D" id="2.70.210.12">
    <property type="entry name" value="GTP1/OBG domain"/>
    <property type="match status" value="1"/>
</dbReference>
<gene>
    <name evidence="7" type="primary">obg</name>
    <name evidence="10" type="ORF">C7B77_15935</name>
</gene>
<evidence type="ECO:0000313" key="11">
    <source>
        <dbReference type="Proteomes" id="UP000238937"/>
    </source>
</evidence>
<feature type="binding site" evidence="7">
    <location>
        <position position="193"/>
    </location>
    <ligand>
        <name>Mg(2+)</name>
        <dbReference type="ChEBI" id="CHEBI:18420"/>
    </ligand>
</feature>
<dbReference type="PRINTS" id="PR00326">
    <property type="entry name" value="GTP1OBG"/>
</dbReference>
<keyword evidence="7" id="KW-0479">Metal-binding</keyword>
<sequence length="350" mass="37271">MQFIDLAEVEVESGSGGDGIVTFRREKYVPAGGPSGGNGGKGGSVFFTAVENLQTLLDFRYNRRFKAENGGKGGSSNCTGASGDDLIVEVPCGTMIYDTATDELLVDLVEPGQTFKVVAGGKGGLGNAHFLSNSNRAPEYALPGQPPQQKRIRLELKLLAEVGIIGLPNAGKSPLISALSAARPKVADYPFTTLVPNLGVVRKPSGDGTLFADIPGLIEGASQGAGLGHDFLRHIERTRVLLHLVEATNDDPIAAYQTIQQELIAYNDSLATRPQILALSKIDAVDDEEVAEIAQALSEVAQQPVFLISSATRTGLDPLLQQVWQELDRLEAERQAEKLALERAGFPVLK</sequence>
<dbReference type="CDD" id="cd01898">
    <property type="entry name" value="Obg"/>
    <property type="match status" value="1"/>
</dbReference>
<feature type="binding site" evidence="7">
    <location>
        <begin position="191"/>
        <end position="195"/>
    </location>
    <ligand>
        <name>GTP</name>
        <dbReference type="ChEBI" id="CHEBI:37565"/>
    </ligand>
</feature>
<dbReference type="EMBL" id="PVWO01000206">
    <property type="protein sequence ID" value="PSB55155.1"/>
    <property type="molecule type" value="Genomic_DNA"/>
</dbReference>
<dbReference type="PIRSF" id="PIRSF002401">
    <property type="entry name" value="GTP_bd_Obg/CgtA"/>
    <property type="match status" value="1"/>
</dbReference>
<dbReference type="OrthoDB" id="9807318at2"/>
<dbReference type="AlphaFoldDB" id="A0A2T1GCM2"/>
<dbReference type="PROSITE" id="PS51710">
    <property type="entry name" value="G_OBG"/>
    <property type="match status" value="1"/>
</dbReference>
<evidence type="ECO:0000256" key="2">
    <source>
        <dbReference type="ARBA" id="ARBA00022490"/>
    </source>
</evidence>
<dbReference type="GO" id="GO:0005525">
    <property type="term" value="F:GTP binding"/>
    <property type="evidence" value="ECO:0007669"/>
    <property type="project" value="UniProtKB-UniRule"/>
</dbReference>